<protein>
    <submittedName>
        <fullName evidence="3">Uncharacterized protein</fullName>
    </submittedName>
</protein>
<evidence type="ECO:0000256" key="1">
    <source>
        <dbReference type="SAM" id="MobiDB-lite"/>
    </source>
</evidence>
<gene>
    <name evidence="3" type="ORF">LdCL_230022700</name>
</gene>
<feature type="compositionally biased region" description="Polar residues" evidence="1">
    <location>
        <begin position="438"/>
        <end position="450"/>
    </location>
</feature>
<feature type="region of interest" description="Disordered" evidence="1">
    <location>
        <begin position="383"/>
        <end position="450"/>
    </location>
</feature>
<feature type="compositionally biased region" description="Polar residues" evidence="1">
    <location>
        <begin position="299"/>
        <end position="311"/>
    </location>
</feature>
<feature type="compositionally biased region" description="Basic and acidic residues" evidence="1">
    <location>
        <begin position="102"/>
        <end position="111"/>
    </location>
</feature>
<feature type="region of interest" description="Disordered" evidence="1">
    <location>
        <begin position="22"/>
        <end position="60"/>
    </location>
</feature>
<keyword evidence="2" id="KW-0472">Membrane</keyword>
<evidence type="ECO:0000313" key="4">
    <source>
        <dbReference type="Proteomes" id="UP000274082"/>
    </source>
</evidence>
<feature type="region of interest" description="Disordered" evidence="1">
    <location>
        <begin position="168"/>
        <end position="192"/>
    </location>
</feature>
<keyword evidence="2" id="KW-1133">Transmembrane helix</keyword>
<evidence type="ECO:0000313" key="3">
    <source>
        <dbReference type="EMBL" id="AYU79039.1"/>
    </source>
</evidence>
<feature type="compositionally biased region" description="Low complexity" evidence="1">
    <location>
        <begin position="401"/>
        <end position="420"/>
    </location>
</feature>
<feature type="transmembrane region" description="Helical" evidence="2">
    <location>
        <begin position="663"/>
        <end position="684"/>
    </location>
</feature>
<proteinExistence type="predicted"/>
<feature type="compositionally biased region" description="Polar residues" evidence="1">
    <location>
        <begin position="249"/>
        <end position="258"/>
    </location>
</feature>
<keyword evidence="2" id="KW-0812">Transmembrane</keyword>
<feature type="region of interest" description="Disordered" evidence="1">
    <location>
        <begin position="246"/>
        <end position="334"/>
    </location>
</feature>
<accession>A0A3Q8IFX5</accession>
<keyword evidence="4" id="KW-1185">Reference proteome</keyword>
<sequence length="689" mass="71581">MHEAILSLHSSPESLLSADRRFCSTEDRSVRRSTPKALQPPPPSRLPRRATSSPLTSPSTTVAIESASRAAGHRGAPQDPTFCSIAAINIQTQEALVTSHLRTPDPRDSSTLDHSQSRSVDLPPKQRGSLRKRSGGVGMTSEASFRCFRTGPGAMLAEAAGIARSAIASDEGDRSNASGPGGPSSRNGTPLIIDYSSSPLTLAVNSANANKTIKNTSSATSVDSVSISKPARLSLTRPTPLAEAAPVSATLNATQSKTSSSSSVAQPEVVTTPLSLMRQAPLKSPSGVSRHRSGRSRQDSYASLSVASTISVEDPSHPHRSRRESSACSSCTDTGVSGFPRPAFNRRVHFLLDDPARDGLSVADGLTASLRCSDDARARLPLCPSTSSIVPPPPDADQRPAISANSSSNSKSALSASSESPHGQLQLGPSLGGAATRPASSSLSLDRSATPVAQSGGASLFSLHLNKKEGRIEATPAFAPAKSPGSSDMRTTEVGGVCFHSALSATTASATGIASSWSSTSGTHATATYQPGQPLPKPALKQVSRYSEGWSAADSRTGSKLVNEGSDRWLWWRSNATAVVGTTAAGSPGPASLTSVVGRRFTSYLQGALISRQRHRVRAAEEASATSGRAAFAGGVAARSPTKPSSVLTAGSRGRRAELLVRLWLVKWSLVGMVALASFFFILIELVAD</sequence>
<dbReference type="Proteomes" id="UP000274082">
    <property type="component" value="Chromosome 23"/>
</dbReference>
<feature type="region of interest" description="Disordered" evidence="1">
    <location>
        <begin position="101"/>
        <end position="139"/>
    </location>
</feature>
<dbReference type="VEuPathDB" id="TriTrypDB:LDHU3_23.2080"/>
<dbReference type="VEuPathDB" id="TriTrypDB:LdCL_230022700"/>
<dbReference type="EMBL" id="CP029522">
    <property type="protein sequence ID" value="AYU79039.1"/>
    <property type="molecule type" value="Genomic_DNA"/>
</dbReference>
<dbReference type="AlphaFoldDB" id="A0A3Q8IFX5"/>
<reference evidence="3 4" key="1">
    <citation type="journal article" date="2018" name="Sci. Rep.">
        <title>A complete Leishmania donovani reference genome identifies novel genetic variations associated with virulence.</title>
        <authorList>
            <person name="Lypaczewski P."/>
            <person name="Hoshizaki J."/>
            <person name="Zhang W.-W."/>
            <person name="McCall L.-I."/>
            <person name="Torcivia-Rodriguez J."/>
            <person name="Simonyan V."/>
            <person name="Kaur A."/>
            <person name="Dewar K."/>
            <person name="Matlashewski G."/>
        </authorList>
    </citation>
    <scope>NUCLEOTIDE SEQUENCE [LARGE SCALE GENOMIC DNA]</scope>
    <source>
        <strain evidence="3 4">LdCL</strain>
    </source>
</reference>
<dbReference type="VEuPathDB" id="TriTrypDB:LdBPK_231550.1"/>
<organism evidence="3 4">
    <name type="scientific">Leishmania donovani</name>
    <dbReference type="NCBI Taxonomy" id="5661"/>
    <lineage>
        <taxon>Eukaryota</taxon>
        <taxon>Discoba</taxon>
        <taxon>Euglenozoa</taxon>
        <taxon>Kinetoplastea</taxon>
        <taxon>Metakinetoplastina</taxon>
        <taxon>Trypanosomatida</taxon>
        <taxon>Trypanosomatidae</taxon>
        <taxon>Leishmaniinae</taxon>
        <taxon>Leishmania</taxon>
    </lineage>
</organism>
<dbReference type="OrthoDB" id="267899at2759"/>
<feature type="compositionally biased region" description="Low complexity" evidence="1">
    <location>
        <begin position="49"/>
        <end position="60"/>
    </location>
</feature>
<evidence type="ECO:0000256" key="2">
    <source>
        <dbReference type="SAM" id="Phobius"/>
    </source>
</evidence>
<name>A0A3Q8IFX5_LEIDO</name>